<dbReference type="InterPro" id="IPR030970">
    <property type="entry name" value="ABC_MlaD"/>
</dbReference>
<dbReference type="Pfam" id="PF02470">
    <property type="entry name" value="MlaD"/>
    <property type="match status" value="1"/>
</dbReference>
<feature type="region of interest" description="Disordered" evidence="1">
    <location>
        <begin position="147"/>
        <end position="189"/>
    </location>
</feature>
<feature type="compositionally biased region" description="Basic and acidic residues" evidence="1">
    <location>
        <begin position="148"/>
        <end position="161"/>
    </location>
</feature>
<dbReference type="RefSeq" id="WP_236865272.1">
    <property type="nucleotide sequence ID" value="NZ_AP025225.1"/>
</dbReference>
<dbReference type="NCBIfam" id="TIGR04430">
    <property type="entry name" value="OM_asym_MlaD"/>
    <property type="match status" value="1"/>
</dbReference>
<dbReference type="Proteomes" id="UP001320209">
    <property type="component" value="Chromosome"/>
</dbReference>
<evidence type="ECO:0000313" key="4">
    <source>
        <dbReference type="EMBL" id="BDB95980.1"/>
    </source>
</evidence>
<evidence type="ECO:0000256" key="1">
    <source>
        <dbReference type="SAM" id="MobiDB-lite"/>
    </source>
</evidence>
<keyword evidence="2" id="KW-1133">Transmembrane helix</keyword>
<reference evidence="4" key="1">
    <citation type="submission" date="2021-10" db="EMBL/GenBank/DDBJ databases">
        <title>Genome Sequence of The Candidatus Hydrogeosomobacter endosymbioticus, an Intracellular Bacterial Symbiont of the Anaerobic Ciliate GW7.</title>
        <authorList>
            <person name="Shiohama Y."/>
            <person name="Shinzato N."/>
        </authorList>
    </citation>
    <scope>NUCLEOTIDE SEQUENCE [LARGE SCALE GENOMIC DNA]</scope>
    <source>
        <strain evidence="4">200920</strain>
    </source>
</reference>
<dbReference type="PANTHER" id="PTHR33371">
    <property type="entry name" value="INTERMEMBRANE PHOSPHOLIPID TRANSPORT SYSTEM BINDING PROTEIN MLAD-RELATED"/>
    <property type="match status" value="1"/>
</dbReference>
<dbReference type="PANTHER" id="PTHR33371:SF4">
    <property type="entry name" value="INTERMEMBRANE PHOSPHOLIPID TRANSPORT SYSTEM BINDING PROTEIN MLAD"/>
    <property type="match status" value="1"/>
</dbReference>
<protein>
    <recommendedName>
        <fullName evidence="3">Mce/MlaD domain-containing protein</fullName>
    </recommendedName>
</protein>
<gene>
    <name evidence="4" type="ORF">HYD_1130</name>
</gene>
<keyword evidence="2" id="KW-0812">Transmembrane</keyword>
<proteinExistence type="predicted"/>
<keyword evidence="5" id="KW-1185">Reference proteome</keyword>
<feature type="transmembrane region" description="Helical" evidence="2">
    <location>
        <begin position="7"/>
        <end position="28"/>
    </location>
</feature>
<dbReference type="EMBL" id="AP025225">
    <property type="protein sequence ID" value="BDB95980.1"/>
    <property type="molecule type" value="Genomic_DNA"/>
</dbReference>
<dbReference type="InterPro" id="IPR052336">
    <property type="entry name" value="MlaD_Phospholipid_Transporter"/>
</dbReference>
<sequence>MKNGRSMLELAVGIIVICTVMVAVFFSFSEFSQKAGDTYTLNADFDSVSGLREGSPVKISGVTVGFIKSIRVDTRKYSAVVSFSVRKNIHIPKDSTVSVSSESLLGGKVLTIAPGNDSEIFSDGDTIYKTQSSMNIEDLLQKYMFSGEQKREQEPLSHDSETISPPPTSDLPKDRQQRQQEPSAKPGFD</sequence>
<dbReference type="InterPro" id="IPR003399">
    <property type="entry name" value="Mce/MlaD"/>
</dbReference>
<evidence type="ECO:0000313" key="5">
    <source>
        <dbReference type="Proteomes" id="UP001320209"/>
    </source>
</evidence>
<name>A0ABM7V883_9PROT</name>
<organism evidence="4 5">
    <name type="scientific">Candidatus Hydrogenosomobacter endosymbioticus</name>
    <dbReference type="NCBI Taxonomy" id="2558174"/>
    <lineage>
        <taxon>Bacteria</taxon>
        <taxon>Pseudomonadati</taxon>
        <taxon>Pseudomonadota</taxon>
        <taxon>Alphaproteobacteria</taxon>
        <taxon>Holosporales</taxon>
        <taxon>Holosporaceae</taxon>
        <taxon>Candidatus Hydrogenosomobacter</taxon>
    </lineage>
</organism>
<evidence type="ECO:0000256" key="2">
    <source>
        <dbReference type="SAM" id="Phobius"/>
    </source>
</evidence>
<accession>A0ABM7V883</accession>
<evidence type="ECO:0000259" key="3">
    <source>
        <dbReference type="Pfam" id="PF02470"/>
    </source>
</evidence>
<feature type="domain" description="Mce/MlaD" evidence="3">
    <location>
        <begin position="38"/>
        <end position="115"/>
    </location>
</feature>
<keyword evidence="2" id="KW-0472">Membrane</keyword>